<reference evidence="1" key="2">
    <citation type="submission" date="2021-04" db="EMBL/GenBank/DDBJ databases">
        <authorList>
            <person name="Gilroy R."/>
        </authorList>
    </citation>
    <scope>NUCLEOTIDE SEQUENCE</scope>
    <source>
        <strain evidence="1">B5_2728</strain>
    </source>
</reference>
<evidence type="ECO:0000313" key="2">
    <source>
        <dbReference type="Proteomes" id="UP000713596"/>
    </source>
</evidence>
<accession>A0A948T3C1</accession>
<reference evidence="1" key="1">
    <citation type="journal article" date="2021" name="PeerJ">
        <title>Extensive microbial diversity within the chicken gut microbiome revealed by metagenomics and culture.</title>
        <authorList>
            <person name="Gilroy R."/>
            <person name="Ravi A."/>
            <person name="Getino M."/>
            <person name="Pursley I."/>
            <person name="Horton D.L."/>
            <person name="Alikhan N.F."/>
            <person name="Baker D."/>
            <person name="Gharbi K."/>
            <person name="Hall N."/>
            <person name="Watson M."/>
            <person name="Adriaenssens E.M."/>
            <person name="Foster-Nyarko E."/>
            <person name="Jarju S."/>
            <person name="Secka A."/>
            <person name="Antonio M."/>
            <person name="Oren A."/>
            <person name="Chaudhuri R.R."/>
            <person name="La Ragione R."/>
            <person name="Hildebrand F."/>
            <person name="Pallen M.J."/>
        </authorList>
    </citation>
    <scope>NUCLEOTIDE SEQUENCE</scope>
    <source>
        <strain evidence="1">B5_2728</strain>
    </source>
</reference>
<dbReference type="AlphaFoldDB" id="A0A948T3C1"/>
<evidence type="ECO:0000313" key="1">
    <source>
        <dbReference type="EMBL" id="MBU3806615.1"/>
    </source>
</evidence>
<proteinExistence type="predicted"/>
<sequence>MAQISLDSIKKIEKYRNTIHDKVHTTYTVFEMDGKKYVQLDTYGRIERENPEKISQSIQLDKETAQFLVNILCKEFDIH</sequence>
<organism evidence="1 2">
    <name type="scientific">Candidatus Allofournierella pullistercoris</name>
    <dbReference type="NCBI Taxonomy" id="2838597"/>
    <lineage>
        <taxon>Bacteria</taxon>
        <taxon>Bacillati</taxon>
        <taxon>Bacillota</taxon>
        <taxon>Clostridia</taxon>
        <taxon>Eubacteriales</taxon>
        <taxon>Oscillospiraceae</taxon>
        <taxon>Allofournierella</taxon>
    </lineage>
</organism>
<protein>
    <submittedName>
        <fullName evidence="1">Methionyl-tRNA formyltransferase</fullName>
    </submittedName>
</protein>
<dbReference type="Proteomes" id="UP000713596">
    <property type="component" value="Unassembled WGS sequence"/>
</dbReference>
<name>A0A948T3C1_9FIRM</name>
<dbReference type="EMBL" id="JAHLFP010000060">
    <property type="protein sequence ID" value="MBU3806615.1"/>
    <property type="molecule type" value="Genomic_DNA"/>
</dbReference>
<gene>
    <name evidence="1" type="ORF">H9882_06970</name>
</gene>
<comment type="caution">
    <text evidence="1">The sequence shown here is derived from an EMBL/GenBank/DDBJ whole genome shotgun (WGS) entry which is preliminary data.</text>
</comment>